<dbReference type="EMBL" id="CP157940">
    <property type="protein sequence ID" value="XBS53082.1"/>
    <property type="molecule type" value="Genomic_DNA"/>
</dbReference>
<organism evidence="11">
    <name type="scientific">Lacrimispora sp. BS-2</name>
    <dbReference type="NCBI Taxonomy" id="3151850"/>
    <lineage>
        <taxon>Bacteria</taxon>
        <taxon>Bacillati</taxon>
        <taxon>Bacillota</taxon>
        <taxon>Clostridia</taxon>
        <taxon>Lachnospirales</taxon>
        <taxon>Lachnospiraceae</taxon>
        <taxon>Lacrimispora</taxon>
    </lineage>
</organism>
<dbReference type="InterPro" id="IPR027277">
    <property type="entry name" value="NadC/ModD"/>
</dbReference>
<dbReference type="GO" id="GO:0009435">
    <property type="term" value="P:NAD+ biosynthetic process"/>
    <property type="evidence" value="ECO:0007669"/>
    <property type="project" value="InterPro"/>
</dbReference>
<dbReference type="PANTHER" id="PTHR32179:SF4">
    <property type="entry name" value="PYROPHOSPHORYLASE MODD-RELATED"/>
    <property type="match status" value="1"/>
</dbReference>
<dbReference type="GO" id="GO:0034213">
    <property type="term" value="P:quinolinate catabolic process"/>
    <property type="evidence" value="ECO:0007669"/>
    <property type="project" value="TreeGrafter"/>
</dbReference>
<dbReference type="Gene3D" id="3.20.20.70">
    <property type="entry name" value="Aldolase class I"/>
    <property type="match status" value="1"/>
</dbReference>
<dbReference type="Gene3D" id="3.90.1170.20">
    <property type="entry name" value="Quinolinate phosphoribosyl transferase, N-terminal domain"/>
    <property type="match status" value="1"/>
</dbReference>
<evidence type="ECO:0000256" key="4">
    <source>
        <dbReference type="ARBA" id="ARBA00019205"/>
    </source>
</evidence>
<keyword evidence="5 8" id="KW-0328">Glycosyltransferase</keyword>
<evidence type="ECO:0000256" key="1">
    <source>
        <dbReference type="ARBA" id="ARBA00004893"/>
    </source>
</evidence>
<dbReference type="SUPFAM" id="SSF54675">
    <property type="entry name" value="Nicotinate/Quinolinate PRTase N-terminal domain-like"/>
    <property type="match status" value="1"/>
</dbReference>
<dbReference type="InterPro" id="IPR006242">
    <property type="entry name" value="ModD"/>
</dbReference>
<evidence type="ECO:0000256" key="7">
    <source>
        <dbReference type="ARBA" id="ARBA00047445"/>
    </source>
</evidence>
<keyword evidence="6 8" id="KW-0808">Transferase</keyword>
<gene>
    <name evidence="11" type="primary">modD</name>
    <name evidence="11" type="ORF">ABFV83_14785</name>
</gene>
<evidence type="ECO:0000256" key="2">
    <source>
        <dbReference type="ARBA" id="ARBA00009400"/>
    </source>
</evidence>
<protein>
    <recommendedName>
        <fullName evidence="4">Putative pyrophosphorylase ModD</fullName>
        <ecNumber evidence="3">2.4.2.19</ecNumber>
    </recommendedName>
</protein>
<feature type="domain" description="Quinolinate phosphoribosyl transferase N-terminal" evidence="10">
    <location>
        <begin position="20"/>
        <end position="103"/>
    </location>
</feature>
<comment type="catalytic activity">
    <reaction evidence="7">
        <text>nicotinate beta-D-ribonucleotide + CO2 + diphosphate = quinolinate + 5-phospho-alpha-D-ribose 1-diphosphate + 2 H(+)</text>
        <dbReference type="Rhea" id="RHEA:12733"/>
        <dbReference type="ChEBI" id="CHEBI:15378"/>
        <dbReference type="ChEBI" id="CHEBI:16526"/>
        <dbReference type="ChEBI" id="CHEBI:29959"/>
        <dbReference type="ChEBI" id="CHEBI:33019"/>
        <dbReference type="ChEBI" id="CHEBI:57502"/>
        <dbReference type="ChEBI" id="CHEBI:58017"/>
        <dbReference type="EC" id="2.4.2.19"/>
    </reaction>
</comment>
<evidence type="ECO:0000313" key="11">
    <source>
        <dbReference type="EMBL" id="XBS53082.1"/>
    </source>
</evidence>
<evidence type="ECO:0000256" key="3">
    <source>
        <dbReference type="ARBA" id="ARBA00011944"/>
    </source>
</evidence>
<dbReference type="Pfam" id="PF02749">
    <property type="entry name" value="QRPTase_N"/>
    <property type="match status" value="1"/>
</dbReference>
<dbReference type="NCBIfam" id="TIGR01334">
    <property type="entry name" value="modD"/>
    <property type="match status" value="1"/>
</dbReference>
<dbReference type="InterPro" id="IPR013785">
    <property type="entry name" value="Aldolase_TIM"/>
</dbReference>
<evidence type="ECO:0000256" key="8">
    <source>
        <dbReference type="PIRNR" id="PIRNR006250"/>
    </source>
</evidence>
<reference evidence="11" key="1">
    <citation type="submission" date="2024-06" db="EMBL/GenBank/DDBJ databases">
        <title>Lacrimispora cavernae sp. nov., a novel anaerobe isolated from bat guano pile inside a cave.</title>
        <authorList>
            <person name="Miller S.L."/>
            <person name="Lu N."/>
            <person name="King J."/>
            <person name="Sankaranarayanan K."/>
            <person name="Lawson P.A."/>
        </authorList>
    </citation>
    <scope>NUCLEOTIDE SEQUENCE</scope>
    <source>
        <strain evidence="11">BS-2</strain>
    </source>
</reference>
<accession>A0AAU7PLV6</accession>
<dbReference type="InterPro" id="IPR002638">
    <property type="entry name" value="Quinolinate_PRibosylTrfase_C"/>
</dbReference>
<dbReference type="InterPro" id="IPR037128">
    <property type="entry name" value="Quinolinate_PRibosylTase_N_sf"/>
</dbReference>
<dbReference type="RefSeq" id="WP_349944881.1">
    <property type="nucleotide sequence ID" value="NZ_CP157940.1"/>
</dbReference>
<dbReference type="GO" id="GO:0004514">
    <property type="term" value="F:nicotinate-nucleotide diphosphorylase (carboxylating) activity"/>
    <property type="evidence" value="ECO:0007669"/>
    <property type="project" value="UniProtKB-EC"/>
</dbReference>
<dbReference type="InterPro" id="IPR036068">
    <property type="entry name" value="Nicotinate_pribotase-like_C"/>
</dbReference>
<dbReference type="SUPFAM" id="SSF51690">
    <property type="entry name" value="Nicotinate/Quinolinate PRTase C-terminal domain-like"/>
    <property type="match status" value="1"/>
</dbReference>
<dbReference type="GO" id="GO:0005737">
    <property type="term" value="C:cytoplasm"/>
    <property type="evidence" value="ECO:0007669"/>
    <property type="project" value="TreeGrafter"/>
</dbReference>
<feature type="domain" description="Quinolinate phosphoribosyl transferase C-terminal" evidence="9">
    <location>
        <begin position="105"/>
        <end position="275"/>
    </location>
</feature>
<evidence type="ECO:0000259" key="9">
    <source>
        <dbReference type="Pfam" id="PF01729"/>
    </source>
</evidence>
<comment type="similarity">
    <text evidence="2 8">Belongs to the NadC/ModD family.</text>
</comment>
<evidence type="ECO:0000256" key="6">
    <source>
        <dbReference type="ARBA" id="ARBA00022679"/>
    </source>
</evidence>
<sequence length="282" mass="30840">MFFTCAEIDHFIEEDVPYMDLTSHLLGLAERPGSITYFTRERGVVCGTEVVEQMFRRLDIRTEEIIASGERIEAGRVLISGSGSARQLHTVWKAAQNVLDHCSGIATKTRNMVDAVQSVNKNMMVLTTRKSFPGAKKLSVHAILAGGAIPHRLGLSETVLIFEQHVSMIGGYEELKKMLPNMKKQCPEKKILIETNDPESAKEFLSLGADGIQFDKMSPKDISHAAASIKQHYPQSILLAAGGIHPGNAIEYANTGVDGIVTTSLYTASPLDIGVKISIRDC</sequence>
<dbReference type="AlphaFoldDB" id="A0AAU7PLV6"/>
<dbReference type="FunFam" id="3.20.20.70:FF:000030">
    <property type="entry name" value="Nicotinate-nucleotide pyrophosphorylase, carboxylating"/>
    <property type="match status" value="1"/>
</dbReference>
<proteinExistence type="inferred from homology"/>
<evidence type="ECO:0000259" key="10">
    <source>
        <dbReference type="Pfam" id="PF02749"/>
    </source>
</evidence>
<dbReference type="PIRSF" id="PIRSF006250">
    <property type="entry name" value="NadC_ModD"/>
    <property type="match status" value="1"/>
</dbReference>
<comment type="pathway">
    <text evidence="1">Cofactor biosynthesis; NAD(+) biosynthesis; nicotinate D-ribonucleotide from quinolinate: step 1/1.</text>
</comment>
<dbReference type="Pfam" id="PF01729">
    <property type="entry name" value="QRPTase_C"/>
    <property type="match status" value="1"/>
</dbReference>
<evidence type="ECO:0000256" key="5">
    <source>
        <dbReference type="ARBA" id="ARBA00022676"/>
    </source>
</evidence>
<dbReference type="InterPro" id="IPR022412">
    <property type="entry name" value="Quinolinate_PRibosylTrfase_N"/>
</dbReference>
<dbReference type="PANTHER" id="PTHR32179">
    <property type="entry name" value="NICOTINATE-NUCLEOTIDE PYROPHOSPHORYLASE [CARBOXYLATING]"/>
    <property type="match status" value="1"/>
</dbReference>
<dbReference type="CDD" id="cd01573">
    <property type="entry name" value="modD_like"/>
    <property type="match status" value="1"/>
</dbReference>
<dbReference type="EC" id="2.4.2.19" evidence="3"/>
<name>A0AAU7PLV6_9FIRM</name>